<name>A0AAN6YQE4_9PEZI</name>
<gene>
    <name evidence="1" type="ORF">QBC38DRAFT_106849</name>
</gene>
<evidence type="ECO:0000313" key="1">
    <source>
        <dbReference type="EMBL" id="KAK4222020.1"/>
    </source>
</evidence>
<protein>
    <submittedName>
        <fullName evidence="1">Uncharacterized protein</fullName>
    </submittedName>
</protein>
<evidence type="ECO:0000313" key="2">
    <source>
        <dbReference type="Proteomes" id="UP001301958"/>
    </source>
</evidence>
<proteinExistence type="predicted"/>
<comment type="caution">
    <text evidence="1">The sequence shown here is derived from an EMBL/GenBank/DDBJ whole genome shotgun (WGS) entry which is preliminary data.</text>
</comment>
<dbReference type="AlphaFoldDB" id="A0AAN6YQE4"/>
<dbReference type="Proteomes" id="UP001301958">
    <property type="component" value="Unassembled WGS sequence"/>
</dbReference>
<reference evidence="1" key="2">
    <citation type="submission" date="2023-05" db="EMBL/GenBank/DDBJ databases">
        <authorList>
            <consortium name="Lawrence Berkeley National Laboratory"/>
            <person name="Steindorff A."/>
            <person name="Hensen N."/>
            <person name="Bonometti L."/>
            <person name="Westerberg I."/>
            <person name="Brannstrom I.O."/>
            <person name="Guillou S."/>
            <person name="Cros-Aarteil S."/>
            <person name="Calhoun S."/>
            <person name="Haridas S."/>
            <person name="Kuo A."/>
            <person name="Mondo S."/>
            <person name="Pangilinan J."/>
            <person name="Riley R."/>
            <person name="Labutti K."/>
            <person name="Andreopoulos B."/>
            <person name="Lipzen A."/>
            <person name="Chen C."/>
            <person name="Yanf M."/>
            <person name="Daum C."/>
            <person name="Ng V."/>
            <person name="Clum A."/>
            <person name="Ohm R."/>
            <person name="Martin F."/>
            <person name="Silar P."/>
            <person name="Natvig D."/>
            <person name="Lalanne C."/>
            <person name="Gautier V."/>
            <person name="Ament-Velasquez S.L."/>
            <person name="Kruys A."/>
            <person name="Hutchinson M.I."/>
            <person name="Powell A.J."/>
            <person name="Barry K."/>
            <person name="Miller A.N."/>
            <person name="Grigoriev I.V."/>
            <person name="Debuchy R."/>
            <person name="Gladieux P."/>
            <person name="Thoren M.H."/>
            <person name="Johannesson H."/>
        </authorList>
    </citation>
    <scope>NUCLEOTIDE SEQUENCE</scope>
    <source>
        <strain evidence="1">CBS 990.96</strain>
    </source>
</reference>
<dbReference type="EMBL" id="MU865496">
    <property type="protein sequence ID" value="KAK4222020.1"/>
    <property type="molecule type" value="Genomic_DNA"/>
</dbReference>
<organism evidence="1 2">
    <name type="scientific">Podospora fimiseda</name>
    <dbReference type="NCBI Taxonomy" id="252190"/>
    <lineage>
        <taxon>Eukaryota</taxon>
        <taxon>Fungi</taxon>
        <taxon>Dikarya</taxon>
        <taxon>Ascomycota</taxon>
        <taxon>Pezizomycotina</taxon>
        <taxon>Sordariomycetes</taxon>
        <taxon>Sordariomycetidae</taxon>
        <taxon>Sordariales</taxon>
        <taxon>Podosporaceae</taxon>
        <taxon>Podospora</taxon>
    </lineage>
</organism>
<reference evidence="1" key="1">
    <citation type="journal article" date="2023" name="Mol. Phylogenet. Evol.">
        <title>Genome-scale phylogeny and comparative genomics of the fungal order Sordariales.</title>
        <authorList>
            <person name="Hensen N."/>
            <person name="Bonometti L."/>
            <person name="Westerberg I."/>
            <person name="Brannstrom I.O."/>
            <person name="Guillou S."/>
            <person name="Cros-Aarteil S."/>
            <person name="Calhoun S."/>
            <person name="Haridas S."/>
            <person name="Kuo A."/>
            <person name="Mondo S."/>
            <person name="Pangilinan J."/>
            <person name="Riley R."/>
            <person name="LaButti K."/>
            <person name="Andreopoulos B."/>
            <person name="Lipzen A."/>
            <person name="Chen C."/>
            <person name="Yan M."/>
            <person name="Daum C."/>
            <person name="Ng V."/>
            <person name="Clum A."/>
            <person name="Steindorff A."/>
            <person name="Ohm R.A."/>
            <person name="Martin F."/>
            <person name="Silar P."/>
            <person name="Natvig D.O."/>
            <person name="Lalanne C."/>
            <person name="Gautier V."/>
            <person name="Ament-Velasquez S.L."/>
            <person name="Kruys A."/>
            <person name="Hutchinson M.I."/>
            <person name="Powell A.J."/>
            <person name="Barry K."/>
            <person name="Miller A.N."/>
            <person name="Grigoriev I.V."/>
            <person name="Debuchy R."/>
            <person name="Gladieux P."/>
            <person name="Hiltunen Thoren M."/>
            <person name="Johannesson H."/>
        </authorList>
    </citation>
    <scope>NUCLEOTIDE SEQUENCE</scope>
    <source>
        <strain evidence="1">CBS 990.96</strain>
    </source>
</reference>
<sequence length="187" mass="20603">LSLYLSSSKTSFSRSSLSNCYLNHGDHEGSVSAVAHANRDTYTPAVIAQVRPLALDPTYSEKVALASLLPLDPANYPRFIVTAEDFPDLPTMINTHKPQLAYPGTVSNVNRKWYGTVIKTINRDSFDCALRLPHTIFNLGDIREKVAAHVEPKMLRRLKRCCSRPGKLNAMAGRIAVLNLERNPGGG</sequence>
<keyword evidence="2" id="KW-1185">Reference proteome</keyword>
<accession>A0AAN6YQE4</accession>
<feature type="non-terminal residue" evidence="1">
    <location>
        <position position="1"/>
    </location>
</feature>